<evidence type="ECO:0000256" key="6">
    <source>
        <dbReference type="ARBA" id="ARBA00022840"/>
    </source>
</evidence>
<dbReference type="Proteomes" id="UP000285310">
    <property type="component" value="Unassembled WGS sequence"/>
</dbReference>
<sequence>MSETTTLEFGIDGLMCGACAARVEKKIAKAAGVVSSSVNLATEKAAVVVDDATRACGVFEAVAAAGYHPQAAALRLDVGGMHCGGCVARVERALAKTPGIRRATVNLATGRADIAYISGAIDTADIVSQIEATGYTATVPQRAPADEPASGHDEAAALKRDVLIAAPFTVGVFVIAMGQMLPGIGTALATIASPATWLTIQLLLVLPIQFWAGQRFYRTGFKELAHGAPGMNSLVLIGSNAAFLYSLAVWLVPGLFPPGTAHAYFDAAAMIVTLILLGRWLEAVAKGQTSQAVRGLLALQARTARIWQHEAWQEITIDGIKVEDRVLIRPGERVPVDACIVAGRSTVDESMISGEPMAVAKHGADTLIAGTINQTGTLEATVTHVGDDTTLARIIRLVEDAQAEKPAIQAIADRIAGVFVPVVMGIAAATFIGWALLGPAPVLSHAFVAAVAVLLIACPCAMGLATPTAIMVGTGRAARLGVLFRRGTAIEALSQVDTVVFDKTGTLTQGRPAVTDIQCAAGRDEDDMLARIAALETRSEHPLGAAIMAAAEDRGLRLAAVDDVEIETGQGIRGQVAGALVAIGSAAYMTHLGIDIGPWPAEANRLAAQARTPLYVAIDGQFAGLVAVADPVRAEARDVVTALQAAGLYVAMLTGDQRATAQAIAAELGITRVIADVRPADKANEIAALQQDAHRVAFVGDGINDAPALARADVGIAIGTGTDIAIEAGDIVLMRAALDGVLNARRMARATMRTIRGNFVWAYGYNAALIPLAAGLFYPWTGWLLNPAIAAGAMSLSSVFVLAHSLRLRRIKTITGRRETY</sequence>
<reference evidence="14 15" key="1">
    <citation type="submission" date="2013-10" db="EMBL/GenBank/DDBJ databases">
        <title>Salinisphaera japonica YTM-1 Genome Sequencing.</title>
        <authorList>
            <person name="Lai Q."/>
            <person name="Li C."/>
            <person name="Shao Z."/>
        </authorList>
    </citation>
    <scope>NUCLEOTIDE SEQUENCE [LARGE SCALE GENOMIC DNA]</scope>
    <source>
        <strain evidence="14 15">YTM-1</strain>
    </source>
</reference>
<dbReference type="PANTHER" id="PTHR43520:SF8">
    <property type="entry name" value="P-TYPE CU(+) TRANSPORTER"/>
    <property type="match status" value="1"/>
</dbReference>
<dbReference type="PRINTS" id="PR00943">
    <property type="entry name" value="CUATPASE"/>
</dbReference>
<dbReference type="OrthoDB" id="9814270at2"/>
<name>A0A423PNP7_9GAMM</name>
<evidence type="ECO:0000256" key="9">
    <source>
        <dbReference type="ARBA" id="ARBA00023136"/>
    </source>
</evidence>
<keyword evidence="5 12" id="KW-0547">Nucleotide-binding</keyword>
<dbReference type="SUPFAM" id="SSF81653">
    <property type="entry name" value="Calcium ATPase, transduction domain A"/>
    <property type="match status" value="1"/>
</dbReference>
<feature type="transmembrane region" description="Helical" evidence="12">
    <location>
        <begin position="443"/>
        <end position="466"/>
    </location>
</feature>
<dbReference type="GO" id="GO:0055070">
    <property type="term" value="P:copper ion homeostasis"/>
    <property type="evidence" value="ECO:0007669"/>
    <property type="project" value="TreeGrafter"/>
</dbReference>
<dbReference type="Gene3D" id="2.70.150.10">
    <property type="entry name" value="Calcium-transporting ATPase, cytoplasmic transduction domain A"/>
    <property type="match status" value="1"/>
</dbReference>
<dbReference type="PANTHER" id="PTHR43520">
    <property type="entry name" value="ATP7, ISOFORM B"/>
    <property type="match status" value="1"/>
</dbReference>
<protein>
    <recommendedName>
        <fullName evidence="10">P-type Cu(2+) transporter</fullName>
        <ecNumber evidence="10">7.2.2.9</ecNumber>
    </recommendedName>
</protein>
<evidence type="ECO:0000256" key="10">
    <source>
        <dbReference type="ARBA" id="ARBA00038904"/>
    </source>
</evidence>
<dbReference type="PROSITE" id="PS00154">
    <property type="entry name" value="ATPASE_E1_E2"/>
    <property type="match status" value="1"/>
</dbReference>
<dbReference type="FunFam" id="2.70.150.10:FF:000002">
    <property type="entry name" value="Copper-transporting ATPase 1, putative"/>
    <property type="match status" value="1"/>
</dbReference>
<dbReference type="InterPro" id="IPR001757">
    <property type="entry name" value="P_typ_ATPase"/>
</dbReference>
<dbReference type="PROSITE" id="PS01047">
    <property type="entry name" value="HMA_1"/>
    <property type="match status" value="2"/>
</dbReference>
<dbReference type="Pfam" id="PF00403">
    <property type="entry name" value="HMA"/>
    <property type="match status" value="2"/>
</dbReference>
<comment type="subcellular location">
    <subcellularLocation>
        <location evidence="12">Cell membrane</location>
    </subcellularLocation>
    <subcellularLocation>
        <location evidence="1">Endomembrane system</location>
        <topology evidence="1">Multi-pass membrane protein</topology>
    </subcellularLocation>
</comment>
<evidence type="ECO:0000256" key="3">
    <source>
        <dbReference type="ARBA" id="ARBA00022692"/>
    </source>
</evidence>
<dbReference type="InterPro" id="IPR036163">
    <property type="entry name" value="HMA_dom_sf"/>
</dbReference>
<dbReference type="PRINTS" id="PR00119">
    <property type="entry name" value="CATATPASE"/>
</dbReference>
<evidence type="ECO:0000256" key="1">
    <source>
        <dbReference type="ARBA" id="ARBA00004127"/>
    </source>
</evidence>
<dbReference type="InterPro" id="IPR023298">
    <property type="entry name" value="ATPase_P-typ_TM_dom_sf"/>
</dbReference>
<dbReference type="RefSeq" id="WP_123658471.1">
    <property type="nucleotide sequence ID" value="NZ_AYKG01000029.1"/>
</dbReference>
<gene>
    <name evidence="14" type="ORF">SAJA_09900</name>
</gene>
<dbReference type="Pfam" id="PF00122">
    <property type="entry name" value="E1-E2_ATPase"/>
    <property type="match status" value="1"/>
</dbReference>
<keyword evidence="7" id="KW-1278">Translocase</keyword>
<feature type="domain" description="HMA" evidence="13">
    <location>
        <begin position="72"/>
        <end position="138"/>
    </location>
</feature>
<dbReference type="GO" id="GO:0005886">
    <property type="term" value="C:plasma membrane"/>
    <property type="evidence" value="ECO:0007669"/>
    <property type="project" value="UniProtKB-SubCell"/>
</dbReference>
<comment type="similarity">
    <text evidence="2 12">Belongs to the cation transport ATPase (P-type) (TC 3.A.3) family. Type IB subfamily.</text>
</comment>
<evidence type="ECO:0000256" key="8">
    <source>
        <dbReference type="ARBA" id="ARBA00022989"/>
    </source>
</evidence>
<feature type="domain" description="HMA" evidence="13">
    <location>
        <begin position="5"/>
        <end position="70"/>
    </location>
</feature>
<keyword evidence="15" id="KW-1185">Reference proteome</keyword>
<dbReference type="InterPro" id="IPR027256">
    <property type="entry name" value="P-typ_ATPase_IB"/>
</dbReference>
<dbReference type="GO" id="GO:0005524">
    <property type="term" value="F:ATP binding"/>
    <property type="evidence" value="ECO:0007669"/>
    <property type="project" value="UniProtKB-UniRule"/>
</dbReference>
<evidence type="ECO:0000256" key="12">
    <source>
        <dbReference type="RuleBase" id="RU362081"/>
    </source>
</evidence>
<dbReference type="GO" id="GO:0043682">
    <property type="term" value="F:P-type divalent copper transporter activity"/>
    <property type="evidence" value="ECO:0007669"/>
    <property type="project" value="UniProtKB-EC"/>
</dbReference>
<dbReference type="CDD" id="cd02094">
    <property type="entry name" value="P-type_ATPase_Cu-like"/>
    <property type="match status" value="1"/>
</dbReference>
<dbReference type="Gene3D" id="3.40.50.1000">
    <property type="entry name" value="HAD superfamily/HAD-like"/>
    <property type="match status" value="1"/>
</dbReference>
<dbReference type="SUPFAM" id="SSF55008">
    <property type="entry name" value="HMA, heavy metal-associated domain"/>
    <property type="match status" value="2"/>
</dbReference>
<keyword evidence="4 12" id="KW-0479">Metal-binding</keyword>
<dbReference type="GO" id="GO:0012505">
    <property type="term" value="C:endomembrane system"/>
    <property type="evidence" value="ECO:0007669"/>
    <property type="project" value="UniProtKB-SubCell"/>
</dbReference>
<dbReference type="AlphaFoldDB" id="A0A423PNP7"/>
<comment type="catalytic activity">
    <reaction evidence="11">
        <text>Cu(2+)(in) + ATP + H2O = Cu(2+)(out) + ADP + phosphate + H(+)</text>
        <dbReference type="Rhea" id="RHEA:10376"/>
        <dbReference type="ChEBI" id="CHEBI:15377"/>
        <dbReference type="ChEBI" id="CHEBI:15378"/>
        <dbReference type="ChEBI" id="CHEBI:29036"/>
        <dbReference type="ChEBI" id="CHEBI:30616"/>
        <dbReference type="ChEBI" id="CHEBI:43474"/>
        <dbReference type="ChEBI" id="CHEBI:456216"/>
        <dbReference type="EC" id="7.2.2.9"/>
    </reaction>
</comment>
<dbReference type="InterPro" id="IPR008250">
    <property type="entry name" value="ATPase_P-typ_transduc_dom_A_sf"/>
</dbReference>
<accession>A0A423PNP7</accession>
<proteinExistence type="inferred from homology"/>
<dbReference type="SFLD" id="SFLDS00003">
    <property type="entry name" value="Haloacid_Dehalogenase"/>
    <property type="match status" value="1"/>
</dbReference>
<feature type="transmembrane region" description="Helical" evidence="12">
    <location>
        <begin position="262"/>
        <end position="281"/>
    </location>
</feature>
<dbReference type="FunFam" id="3.30.70.100:FF:000005">
    <property type="entry name" value="Copper-exporting P-type ATPase A"/>
    <property type="match status" value="1"/>
</dbReference>
<dbReference type="CDD" id="cd00371">
    <property type="entry name" value="HMA"/>
    <property type="match status" value="2"/>
</dbReference>
<keyword evidence="12" id="KW-1003">Cell membrane</keyword>
<dbReference type="InterPro" id="IPR023299">
    <property type="entry name" value="ATPase_P-typ_cyto_dom_N"/>
</dbReference>
<dbReference type="InterPro" id="IPR006121">
    <property type="entry name" value="HMA_dom"/>
</dbReference>
<dbReference type="SFLD" id="SFLDF00027">
    <property type="entry name" value="p-type_atpase"/>
    <property type="match status" value="1"/>
</dbReference>
<evidence type="ECO:0000256" key="7">
    <source>
        <dbReference type="ARBA" id="ARBA00022967"/>
    </source>
</evidence>
<dbReference type="PROSITE" id="PS50846">
    <property type="entry name" value="HMA_2"/>
    <property type="match status" value="2"/>
</dbReference>
<dbReference type="InParanoid" id="A0A423PNP7"/>
<evidence type="ECO:0000313" key="15">
    <source>
        <dbReference type="Proteomes" id="UP000285310"/>
    </source>
</evidence>
<evidence type="ECO:0000256" key="2">
    <source>
        <dbReference type="ARBA" id="ARBA00006024"/>
    </source>
</evidence>
<dbReference type="SUPFAM" id="SSF56784">
    <property type="entry name" value="HAD-like"/>
    <property type="match status" value="1"/>
</dbReference>
<feature type="transmembrane region" description="Helical" evidence="12">
    <location>
        <begin position="187"/>
        <end position="212"/>
    </location>
</feature>
<evidence type="ECO:0000256" key="4">
    <source>
        <dbReference type="ARBA" id="ARBA00022723"/>
    </source>
</evidence>
<dbReference type="NCBIfam" id="TIGR01511">
    <property type="entry name" value="ATPase-IB1_Cu"/>
    <property type="match status" value="1"/>
</dbReference>
<dbReference type="GO" id="GO:0016887">
    <property type="term" value="F:ATP hydrolysis activity"/>
    <property type="evidence" value="ECO:0007669"/>
    <property type="project" value="InterPro"/>
</dbReference>
<dbReference type="InterPro" id="IPR044492">
    <property type="entry name" value="P_typ_ATPase_HD_dom"/>
</dbReference>
<feature type="transmembrane region" description="Helical" evidence="12">
    <location>
        <begin position="784"/>
        <end position="803"/>
    </location>
</feature>
<dbReference type="GO" id="GO:0005507">
    <property type="term" value="F:copper ion binding"/>
    <property type="evidence" value="ECO:0007669"/>
    <property type="project" value="TreeGrafter"/>
</dbReference>
<dbReference type="InterPro" id="IPR023214">
    <property type="entry name" value="HAD_sf"/>
</dbReference>
<dbReference type="SFLD" id="SFLDG00002">
    <property type="entry name" value="C1.7:_P-type_atpase_like"/>
    <property type="match status" value="1"/>
</dbReference>
<dbReference type="InterPro" id="IPR018303">
    <property type="entry name" value="ATPase_P-typ_P_site"/>
</dbReference>
<feature type="transmembrane region" description="Helical" evidence="12">
    <location>
        <begin position="415"/>
        <end position="437"/>
    </location>
</feature>
<feature type="transmembrane region" description="Helical" evidence="12">
    <location>
        <begin position="759"/>
        <end position="778"/>
    </location>
</feature>
<dbReference type="SUPFAM" id="SSF81665">
    <property type="entry name" value="Calcium ATPase, transmembrane domain M"/>
    <property type="match status" value="1"/>
</dbReference>
<comment type="caution">
    <text evidence="14">The sequence shown here is derived from an EMBL/GenBank/DDBJ whole genome shotgun (WGS) entry which is preliminary data.</text>
</comment>
<dbReference type="InterPro" id="IPR017969">
    <property type="entry name" value="Heavy-metal-associated_CS"/>
</dbReference>
<evidence type="ECO:0000256" key="5">
    <source>
        <dbReference type="ARBA" id="ARBA00022741"/>
    </source>
</evidence>
<dbReference type="NCBIfam" id="TIGR01525">
    <property type="entry name" value="ATPase-IB_hvy"/>
    <property type="match status" value="1"/>
</dbReference>
<dbReference type="InterPro" id="IPR036412">
    <property type="entry name" value="HAD-like_sf"/>
</dbReference>
<organism evidence="14 15">
    <name type="scientific">Salinisphaera japonica YTM-1</name>
    <dbReference type="NCBI Taxonomy" id="1209778"/>
    <lineage>
        <taxon>Bacteria</taxon>
        <taxon>Pseudomonadati</taxon>
        <taxon>Pseudomonadota</taxon>
        <taxon>Gammaproteobacteria</taxon>
        <taxon>Salinisphaerales</taxon>
        <taxon>Salinisphaeraceae</taxon>
        <taxon>Salinisphaera</taxon>
    </lineage>
</organism>
<keyword evidence="3 12" id="KW-0812">Transmembrane</keyword>
<keyword evidence="8 12" id="KW-1133">Transmembrane helix</keyword>
<dbReference type="Pfam" id="PF00702">
    <property type="entry name" value="Hydrolase"/>
    <property type="match status" value="1"/>
</dbReference>
<dbReference type="Gene3D" id="3.30.70.100">
    <property type="match status" value="2"/>
</dbReference>
<dbReference type="FunCoup" id="A0A423PNP7">
    <property type="interactions" value="368"/>
</dbReference>
<evidence type="ECO:0000259" key="13">
    <source>
        <dbReference type="PROSITE" id="PS50846"/>
    </source>
</evidence>
<dbReference type="EC" id="7.2.2.9" evidence="10"/>
<dbReference type="EMBL" id="AYKG01000029">
    <property type="protein sequence ID" value="ROO27197.1"/>
    <property type="molecule type" value="Genomic_DNA"/>
</dbReference>
<feature type="transmembrane region" description="Helical" evidence="12">
    <location>
        <begin position="233"/>
        <end position="256"/>
    </location>
</feature>
<dbReference type="InterPro" id="IPR059000">
    <property type="entry name" value="ATPase_P-type_domA"/>
</dbReference>
<evidence type="ECO:0000256" key="11">
    <source>
        <dbReference type="ARBA" id="ARBA00047424"/>
    </source>
</evidence>
<dbReference type="NCBIfam" id="TIGR01494">
    <property type="entry name" value="ATPase_P-type"/>
    <property type="match status" value="2"/>
</dbReference>
<feature type="transmembrane region" description="Helical" evidence="12">
    <location>
        <begin position="162"/>
        <end position="181"/>
    </location>
</feature>
<keyword evidence="9 12" id="KW-0472">Membrane</keyword>
<evidence type="ECO:0000313" key="14">
    <source>
        <dbReference type="EMBL" id="ROO27197.1"/>
    </source>
</evidence>
<keyword evidence="6 12" id="KW-0067">ATP-binding</keyword>
<dbReference type="Gene3D" id="3.40.1110.10">
    <property type="entry name" value="Calcium-transporting ATPase, cytoplasmic domain N"/>
    <property type="match status" value="1"/>
</dbReference>